<proteinExistence type="predicted"/>
<dbReference type="PATRIC" id="fig|1285586.5.peg.2007"/>
<comment type="caution">
    <text evidence="2">The sequence shown here is derived from an EMBL/GenBank/DDBJ whole genome shotgun (WGS) entry which is preliminary data.</text>
</comment>
<evidence type="ECO:0000313" key="3">
    <source>
        <dbReference type="Proteomes" id="UP000013911"/>
    </source>
</evidence>
<sequence>MSMGTSHASDNLSNSKITDGSQVKVSITNDESGKTTYLEPIVNDNLKWNMFGGKMVVQEPGLVLKFK</sequence>
<name>R7ZEK0_LYSSH</name>
<dbReference type="AlphaFoldDB" id="R7ZEK0"/>
<evidence type="ECO:0000313" key="2">
    <source>
        <dbReference type="EMBL" id="EON72446.1"/>
    </source>
</evidence>
<dbReference type="Proteomes" id="UP000013911">
    <property type="component" value="Unassembled WGS sequence"/>
</dbReference>
<gene>
    <name evidence="2" type="ORF">H131_09913</name>
</gene>
<protein>
    <submittedName>
        <fullName evidence="2">Uncharacterized protein</fullName>
    </submittedName>
</protein>
<feature type="region of interest" description="Disordered" evidence="1">
    <location>
        <begin position="1"/>
        <end position="24"/>
    </location>
</feature>
<reference evidence="2 3" key="1">
    <citation type="submission" date="2013-04" db="EMBL/GenBank/DDBJ databases">
        <title>Draft genome of the heavy metal tolerant bacterium Lysinibacillus sphaericus strain OT4b.31.</title>
        <authorList>
            <person name="Pena-Montenegro T.D."/>
            <person name="Dussan J."/>
        </authorList>
    </citation>
    <scope>NUCLEOTIDE SEQUENCE [LARGE SCALE GENOMIC DNA]</scope>
    <source>
        <strain evidence="2 3">OT4b.31</strain>
    </source>
</reference>
<organism evidence="2 3">
    <name type="scientific">Lysinibacillus sphaericus OT4b.31</name>
    <dbReference type="NCBI Taxonomy" id="1285586"/>
    <lineage>
        <taxon>Bacteria</taxon>
        <taxon>Bacillati</taxon>
        <taxon>Bacillota</taxon>
        <taxon>Bacilli</taxon>
        <taxon>Bacillales</taxon>
        <taxon>Bacillaceae</taxon>
        <taxon>Lysinibacillus</taxon>
    </lineage>
</organism>
<evidence type="ECO:0000256" key="1">
    <source>
        <dbReference type="SAM" id="MobiDB-lite"/>
    </source>
</evidence>
<dbReference type="EMBL" id="AQPX01000017">
    <property type="protein sequence ID" value="EON72446.1"/>
    <property type="molecule type" value="Genomic_DNA"/>
</dbReference>
<dbReference type="HOGENOM" id="CLU_2807299_0_0_9"/>
<accession>R7ZEK0</accession>